<evidence type="ECO:0000313" key="3">
    <source>
        <dbReference type="Proteomes" id="UP001231189"/>
    </source>
</evidence>
<evidence type="ECO:0000313" key="2">
    <source>
        <dbReference type="EMBL" id="KAK1601682.1"/>
    </source>
</evidence>
<sequence length="388" mass="42573">MLPWRRAADVDDLLIAEPYHPERVARQLTLRQQVPYDPLRKVEDVAACSSFVLKTLVNGTEETHVVRNGSPEEDERPAIKRRINTTDVDHDFGPIELDVPLHVDNISGAVLDGVFSGDIDHGLGDMENLDIDDYGVSDLASDIDANLSPVDDASAALPTFNHGVENVLVGNKTSAKIAMSTMGVPAVTEVYMKAFTSMLEAVLESLHNSTIVDPQCRKVIEVVHSLLPAGDDIAEVAAAHTYLERLICISSDMQEAHKKVGSKSQKQDEARVLANQEHALIAGVLQTAEERMSSMEEQRVEKTTRLEALNTEVQELKNALHEIEEGVKELKSTQSRKQAEAKKLRDNLSESDASVAQELEVLQQKISAMGLEVGSIIEKMRKLGSPSC</sequence>
<evidence type="ECO:0000256" key="1">
    <source>
        <dbReference type="SAM" id="Coils"/>
    </source>
</evidence>
<feature type="coiled-coil region" evidence="1">
    <location>
        <begin position="285"/>
        <end position="347"/>
    </location>
</feature>
<dbReference type="EMBL" id="JAUUTY010000373">
    <property type="protein sequence ID" value="KAK1601682.1"/>
    <property type="molecule type" value="Genomic_DNA"/>
</dbReference>
<keyword evidence="3" id="KW-1185">Reference proteome</keyword>
<gene>
    <name evidence="2" type="ORF">QYE76_072050</name>
</gene>
<accession>A0AAD8VBN5</accession>
<protein>
    <submittedName>
        <fullName evidence="2">Uncharacterized protein</fullName>
    </submittedName>
</protein>
<reference evidence="2" key="1">
    <citation type="submission" date="2023-07" db="EMBL/GenBank/DDBJ databases">
        <title>A chromosome-level genome assembly of Lolium multiflorum.</title>
        <authorList>
            <person name="Chen Y."/>
            <person name="Copetti D."/>
            <person name="Kolliker R."/>
            <person name="Studer B."/>
        </authorList>
    </citation>
    <scope>NUCLEOTIDE SEQUENCE</scope>
    <source>
        <strain evidence="2">02402/16</strain>
        <tissue evidence="2">Leaf</tissue>
    </source>
</reference>
<comment type="caution">
    <text evidence="2">The sequence shown here is derived from an EMBL/GenBank/DDBJ whole genome shotgun (WGS) entry which is preliminary data.</text>
</comment>
<keyword evidence="1" id="KW-0175">Coiled coil</keyword>
<name>A0AAD8VBN5_LOLMU</name>
<organism evidence="2 3">
    <name type="scientific">Lolium multiflorum</name>
    <name type="common">Italian ryegrass</name>
    <name type="synonym">Lolium perenne subsp. multiflorum</name>
    <dbReference type="NCBI Taxonomy" id="4521"/>
    <lineage>
        <taxon>Eukaryota</taxon>
        <taxon>Viridiplantae</taxon>
        <taxon>Streptophyta</taxon>
        <taxon>Embryophyta</taxon>
        <taxon>Tracheophyta</taxon>
        <taxon>Spermatophyta</taxon>
        <taxon>Magnoliopsida</taxon>
        <taxon>Liliopsida</taxon>
        <taxon>Poales</taxon>
        <taxon>Poaceae</taxon>
        <taxon>BOP clade</taxon>
        <taxon>Pooideae</taxon>
        <taxon>Poodae</taxon>
        <taxon>Poeae</taxon>
        <taxon>Poeae Chloroplast Group 2 (Poeae type)</taxon>
        <taxon>Loliodinae</taxon>
        <taxon>Loliinae</taxon>
        <taxon>Lolium</taxon>
    </lineage>
</organism>
<proteinExistence type="predicted"/>
<dbReference type="Proteomes" id="UP001231189">
    <property type="component" value="Unassembled WGS sequence"/>
</dbReference>
<dbReference type="AlphaFoldDB" id="A0AAD8VBN5"/>